<gene>
    <name evidence="3" type="ORF">SAMN05660991_01153</name>
</gene>
<feature type="signal peptide" evidence="1">
    <location>
        <begin position="1"/>
        <end position="19"/>
    </location>
</feature>
<evidence type="ECO:0000256" key="1">
    <source>
        <dbReference type="SAM" id="SignalP"/>
    </source>
</evidence>
<evidence type="ECO:0000259" key="2">
    <source>
        <dbReference type="Pfam" id="PF07995"/>
    </source>
</evidence>
<evidence type="ECO:0000313" key="3">
    <source>
        <dbReference type="EMBL" id="SEO66625.1"/>
    </source>
</evidence>
<dbReference type="InterPro" id="IPR012938">
    <property type="entry name" value="Glc/Sorbosone_DH"/>
</dbReference>
<dbReference type="STRING" id="673521.SAMN05660991_01153"/>
<dbReference type="EMBL" id="FOEE01000003">
    <property type="protein sequence ID" value="SEO66625.1"/>
    <property type="molecule type" value="Genomic_DNA"/>
</dbReference>
<dbReference type="PROSITE" id="PS51257">
    <property type="entry name" value="PROKAR_LIPOPROTEIN"/>
    <property type="match status" value="1"/>
</dbReference>
<dbReference type="InterPro" id="IPR011042">
    <property type="entry name" value="6-blade_b-propeller_TolB-like"/>
</dbReference>
<dbReference type="Proteomes" id="UP000198960">
    <property type="component" value="Unassembled WGS sequence"/>
</dbReference>
<sequence length="399" mass="40718">MPPTARASAAGVLMLALLAACTGGGDDAPAAARPPEGAPALEVTVVLDGLDHPWDVAQAPDGTLLVDERAGGLTAVLPDGTVREVAADFGDLFAEGETGLMGLALDPAFGRAPDPASGESRRFYTCQGARDGTAAGIEVVAWTMAEDWSTATRVADPLIGGIPANERSGRHGGCRLAFAADGALLVGTGDNAVGTNPQDLTTLAGKVLRADPATGAALPDNPFVGSGDGAQDLIWTFGHRNVQGLALRPGSGQVFSVEHGPDRDDEVNLLRPGANYGWDPDGGGSYDETVPMTDPDLPGAVGAVWSSGRPTIATSGGTFLTGGRWGAYEGLLVVGVQKDTGLLALRLDADGVLVDQFRVPELEDVHGRLRSPRLGTDGALYVTTDNGGGDDVLLRVTAA</sequence>
<dbReference type="PANTHER" id="PTHR19328">
    <property type="entry name" value="HEDGEHOG-INTERACTING PROTEIN"/>
    <property type="match status" value="1"/>
</dbReference>
<feature type="domain" description="Glucose/Sorbosone dehydrogenase" evidence="2">
    <location>
        <begin position="50"/>
        <end position="390"/>
    </location>
</feature>
<reference evidence="4" key="1">
    <citation type="submission" date="2016-10" db="EMBL/GenBank/DDBJ databases">
        <authorList>
            <person name="Varghese N."/>
            <person name="Submissions S."/>
        </authorList>
    </citation>
    <scope>NUCLEOTIDE SEQUENCE [LARGE SCALE GENOMIC DNA]</scope>
    <source>
        <strain evidence="4">DSM 45413</strain>
    </source>
</reference>
<feature type="chain" id="PRO_5038421746" evidence="1">
    <location>
        <begin position="20"/>
        <end position="399"/>
    </location>
</feature>
<protein>
    <submittedName>
        <fullName evidence="3">Glucose/arabinose dehydrogenase, beta-propeller fold</fullName>
    </submittedName>
</protein>
<accession>A0A1H8RJR0</accession>
<organism evidence="3 4">
    <name type="scientific">Trujillonella endophytica</name>
    <dbReference type="NCBI Taxonomy" id="673521"/>
    <lineage>
        <taxon>Bacteria</taxon>
        <taxon>Bacillati</taxon>
        <taxon>Actinomycetota</taxon>
        <taxon>Actinomycetes</taxon>
        <taxon>Geodermatophilales</taxon>
        <taxon>Geodermatophilaceae</taxon>
        <taxon>Trujillonella</taxon>
    </lineage>
</organism>
<dbReference type="RefSeq" id="WP_244524468.1">
    <property type="nucleotide sequence ID" value="NZ_FOEE01000003.1"/>
</dbReference>
<dbReference type="Gene3D" id="2.120.10.30">
    <property type="entry name" value="TolB, C-terminal domain"/>
    <property type="match status" value="1"/>
</dbReference>
<name>A0A1H8RJR0_9ACTN</name>
<dbReference type="PANTHER" id="PTHR19328:SF13">
    <property type="entry name" value="HIPL1 PROTEIN"/>
    <property type="match status" value="1"/>
</dbReference>
<proteinExistence type="predicted"/>
<keyword evidence="4" id="KW-1185">Reference proteome</keyword>
<dbReference type="Pfam" id="PF07995">
    <property type="entry name" value="GSDH"/>
    <property type="match status" value="1"/>
</dbReference>
<dbReference type="SUPFAM" id="SSF50952">
    <property type="entry name" value="Soluble quinoprotein glucose dehydrogenase"/>
    <property type="match status" value="1"/>
</dbReference>
<dbReference type="AlphaFoldDB" id="A0A1H8RJR0"/>
<evidence type="ECO:0000313" key="4">
    <source>
        <dbReference type="Proteomes" id="UP000198960"/>
    </source>
</evidence>
<keyword evidence="1" id="KW-0732">Signal</keyword>
<dbReference type="InterPro" id="IPR011041">
    <property type="entry name" value="Quinoprot_gluc/sorb_DH_b-prop"/>
</dbReference>